<protein>
    <submittedName>
        <fullName evidence="2">Uncharacterized protein</fullName>
    </submittedName>
</protein>
<keyword evidence="3" id="KW-1185">Reference proteome</keyword>
<evidence type="ECO:0000313" key="2">
    <source>
        <dbReference type="EMBL" id="ACB53799.1"/>
    </source>
</evidence>
<evidence type="ECO:0000256" key="1">
    <source>
        <dbReference type="SAM" id="Phobius"/>
    </source>
</evidence>
<organism evidence="2 3">
    <name type="scientific">Crocosphaera subtropica (strain ATCC 51142 / BH68)</name>
    <name type="common">Cyanothece sp. (strain ATCC 51142)</name>
    <dbReference type="NCBI Taxonomy" id="43989"/>
    <lineage>
        <taxon>Bacteria</taxon>
        <taxon>Bacillati</taxon>
        <taxon>Cyanobacteriota</taxon>
        <taxon>Cyanophyceae</taxon>
        <taxon>Oscillatoriophycideae</taxon>
        <taxon>Chroococcales</taxon>
        <taxon>Aphanothecaceae</taxon>
        <taxon>Crocosphaera</taxon>
        <taxon>Crocosphaera subtropica</taxon>
    </lineage>
</organism>
<sequence length="147" mass="16761">MVRESNPMNQRIFNVLNGFGAISFVIFAWLQHEDNNAEIYFNPSLVDVWMWMMFYGLVALLFGLAMKGLFPKLLYLLFAFFCSYQLSVTIPGFMANLASGSFSITNHSMSPINPQVELTREFFGALIALAAVGFLWWQRGQARKILN</sequence>
<keyword evidence="1" id="KW-0812">Transmembrane</keyword>
<gene>
    <name evidence="2" type="ordered locus">cce_4451</name>
</gene>
<reference evidence="2 3" key="1">
    <citation type="journal article" date="2008" name="Proc. Natl. Acad. Sci. U.S.A.">
        <title>The genome of Cyanothece 51142, a unicellular diazotrophic cyanobacterium important in the marine nitrogen cycle.</title>
        <authorList>
            <person name="Welsh E.A."/>
            <person name="Liberton M."/>
            <person name="Stoeckel J."/>
            <person name="Loh T."/>
            <person name="Elvitigala T."/>
            <person name="Wang C."/>
            <person name="Wollam A."/>
            <person name="Fulton R.S."/>
            <person name="Clifton S.W."/>
            <person name="Jacobs J.M."/>
            <person name="Aurora R."/>
            <person name="Ghosh B.K."/>
            <person name="Sherman L.A."/>
            <person name="Smith R.D."/>
            <person name="Wilson R.K."/>
            <person name="Pakrasi H.B."/>
        </authorList>
    </citation>
    <scope>NUCLEOTIDE SEQUENCE [LARGE SCALE GENOMIC DNA]</scope>
    <source>
        <strain evidence="3">ATCC 51142 / BH68</strain>
    </source>
</reference>
<dbReference type="STRING" id="43989.cce_4451"/>
<dbReference type="HOGENOM" id="CLU_154675_0_0_3"/>
<name>B1WUE5_CROS5</name>
<dbReference type="Pfam" id="PF15071">
    <property type="entry name" value="TMEM220"/>
    <property type="match status" value="1"/>
</dbReference>
<feature type="transmembrane region" description="Helical" evidence="1">
    <location>
        <begin position="73"/>
        <end position="98"/>
    </location>
</feature>
<feature type="transmembrane region" description="Helical" evidence="1">
    <location>
        <begin position="118"/>
        <end position="137"/>
    </location>
</feature>
<dbReference type="Proteomes" id="UP000001203">
    <property type="component" value="Chromosome circular"/>
</dbReference>
<dbReference type="AlphaFoldDB" id="B1WUE5"/>
<proteinExistence type="predicted"/>
<feature type="transmembrane region" description="Helical" evidence="1">
    <location>
        <begin position="49"/>
        <end position="66"/>
    </location>
</feature>
<dbReference type="eggNOG" id="ENOG502ZXVH">
    <property type="taxonomic scope" value="Bacteria"/>
</dbReference>
<feature type="transmembrane region" description="Helical" evidence="1">
    <location>
        <begin position="12"/>
        <end position="29"/>
    </location>
</feature>
<keyword evidence="1" id="KW-0472">Membrane</keyword>
<dbReference type="InterPro" id="IPR029377">
    <property type="entry name" value="TMEM220"/>
</dbReference>
<keyword evidence="1" id="KW-1133">Transmembrane helix</keyword>
<dbReference type="KEGG" id="cyt:cce_4451"/>
<dbReference type="EMBL" id="CP000806">
    <property type="protein sequence ID" value="ACB53799.1"/>
    <property type="molecule type" value="Genomic_DNA"/>
</dbReference>
<accession>B1WUE5</accession>
<evidence type="ECO:0000313" key="3">
    <source>
        <dbReference type="Proteomes" id="UP000001203"/>
    </source>
</evidence>